<dbReference type="EMBL" id="JARZFX010000001">
    <property type="protein sequence ID" value="MEC5422239.1"/>
    <property type="molecule type" value="Genomic_DNA"/>
</dbReference>
<dbReference type="PANTHER" id="PTHR40040">
    <property type="entry name" value="SMALL HYDROPHOBIC PROTEIN-RELATED"/>
    <property type="match status" value="1"/>
</dbReference>
<keyword evidence="2" id="KW-0812">Transmembrane</keyword>
<evidence type="ECO:0000256" key="2">
    <source>
        <dbReference type="SAM" id="Phobius"/>
    </source>
</evidence>
<dbReference type="Proteomes" id="UP001335737">
    <property type="component" value="Unassembled WGS sequence"/>
</dbReference>
<feature type="transmembrane region" description="Helical" evidence="2">
    <location>
        <begin position="70"/>
        <end position="99"/>
    </location>
</feature>
<feature type="transmembrane region" description="Helical" evidence="2">
    <location>
        <begin position="111"/>
        <end position="129"/>
    </location>
</feature>
<evidence type="ECO:0000313" key="3">
    <source>
        <dbReference type="EMBL" id="MEC5422239.1"/>
    </source>
</evidence>
<organism evidence="3 4">
    <name type="scientific">Virgibacillus tibetensis</name>
    <dbReference type="NCBI Taxonomy" id="3042313"/>
    <lineage>
        <taxon>Bacteria</taxon>
        <taxon>Bacillati</taxon>
        <taxon>Bacillota</taxon>
        <taxon>Bacilli</taxon>
        <taxon>Bacillales</taxon>
        <taxon>Bacillaceae</taxon>
        <taxon>Virgibacillus</taxon>
    </lineage>
</organism>
<comment type="caution">
    <text evidence="3">The sequence shown here is derived from an EMBL/GenBank/DDBJ whole genome shotgun (WGS) entry which is preliminary data.</text>
</comment>
<feature type="region of interest" description="Disordered" evidence="1">
    <location>
        <begin position="1"/>
        <end position="35"/>
    </location>
</feature>
<protein>
    <recommendedName>
        <fullName evidence="5">DUF4190 domain-containing protein</fullName>
    </recommendedName>
</protein>
<keyword evidence="2" id="KW-0472">Membrane</keyword>
<keyword evidence="4" id="KW-1185">Reference proteome</keyword>
<dbReference type="RefSeq" id="WP_327605809.1">
    <property type="nucleotide sequence ID" value="NZ_JARZFX010000001.1"/>
</dbReference>
<evidence type="ECO:0008006" key="5">
    <source>
        <dbReference type="Google" id="ProtNLM"/>
    </source>
</evidence>
<gene>
    <name evidence="3" type="ORF">QGM71_01865</name>
</gene>
<dbReference type="InterPro" id="IPR055338">
    <property type="entry name" value="YqfX-like"/>
</dbReference>
<evidence type="ECO:0000256" key="1">
    <source>
        <dbReference type="SAM" id="MobiDB-lite"/>
    </source>
</evidence>
<reference evidence="3 4" key="1">
    <citation type="journal article" date="2024" name="Int. J. Syst. Evol. Microbiol.">
        <title>Virgibacillus tibetensis sp. nov., isolated from salt lake on the Tibetan Plateau of China.</title>
        <authorList>
            <person name="Phurbu D."/>
            <person name="Liu Z.-X."/>
            <person name="Wang R."/>
            <person name="Zheng Y.-Y."/>
            <person name="Liu H.-C."/>
            <person name="Zhou Y.-G."/>
            <person name="Yu Y.-J."/>
            <person name="Li A.-H."/>
        </authorList>
    </citation>
    <scope>NUCLEOTIDE SEQUENCE [LARGE SCALE GENOMIC DNA]</scope>
    <source>
        <strain evidence="3 4">C22-A2</strain>
    </source>
</reference>
<name>A0ABU6KCQ4_9BACI</name>
<keyword evidence="2" id="KW-1133">Transmembrane helix</keyword>
<accession>A0ABU6KCQ4</accession>
<evidence type="ECO:0000313" key="4">
    <source>
        <dbReference type="Proteomes" id="UP001335737"/>
    </source>
</evidence>
<sequence length="130" mass="14128">MDEFQNYKDNGVETPPNHGEHRKNQDFVGIEPDSSRNEEYAAELTADDYDAELTENDTNANTDTDVNSTFGWIGIALSVISFFMMPIILGGAGIILGFVSRRRGADTLGNIAIAAGAISILITLFVLPFV</sequence>
<dbReference type="PANTHER" id="PTHR40040:SF1">
    <property type="entry name" value="MEMBRANE PROTEIN"/>
    <property type="match status" value="1"/>
</dbReference>
<proteinExistence type="predicted"/>